<sequence>MALTIYGHWVSQPARACLWLLRLNEYPFNFNKVEPLLGGTRTSEYKALFPTGKAPGLVDGDFKLAEGTAIASYLCEKEGWTKWLGGESLQSRALVNSYLSSHHTTSRNITKKVFHPAMMGVLNAETPFTEELRDKAGKVIERENKNFADTWLTGRGSGGRGGFVAGLHDPTIADLFAYCEFAQVKQMGVVGGKWDVRVEDWMARMERIDHHDDVHRSLFKLRDVYQANEEKRKQKWEVQVFEALDFDKEEGLQREGVETLLKGKRILDAYDGIETPLVTDERIDEVFKKFDTNGNGQIEHVEFLKWYSEA</sequence>
<dbReference type="GO" id="GO:0005509">
    <property type="term" value="F:calcium ion binding"/>
    <property type="evidence" value="ECO:0007669"/>
    <property type="project" value="InterPro"/>
</dbReference>
<dbReference type="InterPro" id="IPR002048">
    <property type="entry name" value="EF_hand_dom"/>
</dbReference>
<evidence type="ECO:0000256" key="2">
    <source>
        <dbReference type="ARBA" id="ARBA00022490"/>
    </source>
</evidence>
<dbReference type="PROSITE" id="PS50404">
    <property type="entry name" value="GST_NTER"/>
    <property type="match status" value="1"/>
</dbReference>
<dbReference type="InterPro" id="IPR011992">
    <property type="entry name" value="EF-hand-dom_pair"/>
</dbReference>
<dbReference type="InterPro" id="IPR010987">
    <property type="entry name" value="Glutathione-S-Trfase_C-like"/>
</dbReference>
<dbReference type="Pfam" id="PF02798">
    <property type="entry name" value="GST_N"/>
    <property type="match status" value="1"/>
</dbReference>
<keyword evidence="2" id="KW-0963">Cytoplasm</keyword>
<evidence type="ECO:0008006" key="9">
    <source>
        <dbReference type="Google" id="ProtNLM"/>
    </source>
</evidence>
<dbReference type="PANTHER" id="PTHR43917:SF8">
    <property type="entry name" value="GH16740P-RELATED"/>
    <property type="match status" value="1"/>
</dbReference>
<dbReference type="InterPro" id="IPR018247">
    <property type="entry name" value="EF_Hand_1_Ca_BS"/>
</dbReference>
<dbReference type="InterPro" id="IPR051369">
    <property type="entry name" value="GST_Theta"/>
</dbReference>
<dbReference type="Proteomes" id="UP001165065">
    <property type="component" value="Unassembled WGS sequence"/>
</dbReference>
<evidence type="ECO:0000313" key="7">
    <source>
        <dbReference type="EMBL" id="GMI32114.1"/>
    </source>
</evidence>
<gene>
    <name evidence="7" type="ORF">TrCOL_g9177</name>
</gene>
<dbReference type="OrthoDB" id="2309723at2759"/>
<evidence type="ECO:0000259" key="5">
    <source>
        <dbReference type="PROSITE" id="PS50404"/>
    </source>
</evidence>
<dbReference type="EMBL" id="BRYA01000015">
    <property type="protein sequence ID" value="GMI32114.1"/>
    <property type="molecule type" value="Genomic_DNA"/>
</dbReference>
<organism evidence="7 8">
    <name type="scientific">Triparma columacea</name>
    <dbReference type="NCBI Taxonomy" id="722753"/>
    <lineage>
        <taxon>Eukaryota</taxon>
        <taxon>Sar</taxon>
        <taxon>Stramenopiles</taxon>
        <taxon>Ochrophyta</taxon>
        <taxon>Bolidophyceae</taxon>
        <taxon>Parmales</taxon>
        <taxon>Triparmaceae</taxon>
        <taxon>Triparma</taxon>
    </lineage>
</organism>
<dbReference type="Pfam" id="PF13499">
    <property type="entry name" value="EF-hand_7"/>
    <property type="match status" value="1"/>
</dbReference>
<keyword evidence="8" id="KW-1185">Reference proteome</keyword>
<evidence type="ECO:0000256" key="1">
    <source>
        <dbReference type="ARBA" id="ARBA00004496"/>
    </source>
</evidence>
<dbReference type="InterPro" id="IPR004045">
    <property type="entry name" value="Glutathione_S-Trfase_N"/>
</dbReference>
<dbReference type="SUPFAM" id="SSF47473">
    <property type="entry name" value="EF-hand"/>
    <property type="match status" value="1"/>
</dbReference>
<evidence type="ECO:0000259" key="6">
    <source>
        <dbReference type="PROSITE" id="PS50405"/>
    </source>
</evidence>
<dbReference type="SFLD" id="SFLDS00019">
    <property type="entry name" value="Glutathione_Transferase_(cytos"/>
    <property type="match status" value="1"/>
</dbReference>
<dbReference type="PROSITE" id="PS50222">
    <property type="entry name" value="EF_HAND_2"/>
    <property type="match status" value="1"/>
</dbReference>
<name>A0A9W7L609_9STRA</name>
<dbReference type="SMART" id="SM00054">
    <property type="entry name" value="EFh"/>
    <property type="match status" value="1"/>
</dbReference>
<dbReference type="InterPro" id="IPR036249">
    <property type="entry name" value="Thioredoxin-like_sf"/>
</dbReference>
<proteinExistence type="predicted"/>
<dbReference type="SUPFAM" id="SSF52833">
    <property type="entry name" value="Thioredoxin-like"/>
    <property type="match status" value="1"/>
</dbReference>
<dbReference type="PROSITE" id="PS50405">
    <property type="entry name" value="GST_CTER"/>
    <property type="match status" value="1"/>
</dbReference>
<feature type="domain" description="GST C-terminal" evidence="6">
    <location>
        <begin position="88"/>
        <end position="227"/>
    </location>
</feature>
<protein>
    <recommendedName>
        <fullName evidence="9">Calmodulin</fullName>
    </recommendedName>
</protein>
<feature type="domain" description="GST N-terminal" evidence="5">
    <location>
        <begin position="1"/>
        <end position="82"/>
    </location>
</feature>
<accession>A0A9W7L609</accession>
<dbReference type="GO" id="GO:0005737">
    <property type="term" value="C:cytoplasm"/>
    <property type="evidence" value="ECO:0007669"/>
    <property type="project" value="UniProtKB-SubCell"/>
</dbReference>
<dbReference type="GO" id="GO:0006749">
    <property type="term" value="P:glutathione metabolic process"/>
    <property type="evidence" value="ECO:0007669"/>
    <property type="project" value="TreeGrafter"/>
</dbReference>
<dbReference type="InterPro" id="IPR036282">
    <property type="entry name" value="Glutathione-S-Trfase_C_sf"/>
</dbReference>
<keyword evidence="3" id="KW-0106">Calcium</keyword>
<evidence type="ECO:0000259" key="4">
    <source>
        <dbReference type="PROSITE" id="PS50222"/>
    </source>
</evidence>
<dbReference type="PANTHER" id="PTHR43917">
    <property type="match status" value="1"/>
</dbReference>
<evidence type="ECO:0000256" key="3">
    <source>
        <dbReference type="ARBA" id="ARBA00022837"/>
    </source>
</evidence>
<dbReference type="Gene3D" id="1.20.1050.10">
    <property type="match status" value="1"/>
</dbReference>
<dbReference type="InterPro" id="IPR040079">
    <property type="entry name" value="Glutathione_S-Trfase"/>
</dbReference>
<comment type="subcellular location">
    <subcellularLocation>
        <location evidence="1">Cytoplasm</location>
    </subcellularLocation>
</comment>
<feature type="domain" description="EF-hand" evidence="4">
    <location>
        <begin position="278"/>
        <end position="310"/>
    </location>
</feature>
<dbReference type="Gene3D" id="1.10.238.10">
    <property type="entry name" value="EF-hand"/>
    <property type="match status" value="1"/>
</dbReference>
<evidence type="ECO:0000313" key="8">
    <source>
        <dbReference type="Proteomes" id="UP001165065"/>
    </source>
</evidence>
<dbReference type="PROSITE" id="PS00018">
    <property type="entry name" value="EF_HAND_1"/>
    <property type="match status" value="1"/>
</dbReference>
<comment type="caution">
    <text evidence="7">The sequence shown here is derived from an EMBL/GenBank/DDBJ whole genome shotgun (WGS) entry which is preliminary data.</text>
</comment>
<dbReference type="Gene3D" id="3.40.30.10">
    <property type="entry name" value="Glutaredoxin"/>
    <property type="match status" value="1"/>
</dbReference>
<reference evidence="8" key="1">
    <citation type="journal article" date="2023" name="Commun. Biol.">
        <title>Genome analysis of Parmales, the sister group of diatoms, reveals the evolutionary specialization of diatoms from phago-mixotrophs to photoautotrophs.</title>
        <authorList>
            <person name="Ban H."/>
            <person name="Sato S."/>
            <person name="Yoshikawa S."/>
            <person name="Yamada K."/>
            <person name="Nakamura Y."/>
            <person name="Ichinomiya M."/>
            <person name="Sato N."/>
            <person name="Blanc-Mathieu R."/>
            <person name="Endo H."/>
            <person name="Kuwata A."/>
            <person name="Ogata H."/>
        </authorList>
    </citation>
    <scope>NUCLEOTIDE SEQUENCE [LARGE SCALE GENOMIC DNA]</scope>
</reference>
<dbReference type="SUPFAM" id="SSF47616">
    <property type="entry name" value="GST C-terminal domain-like"/>
    <property type="match status" value="1"/>
</dbReference>
<dbReference type="AlphaFoldDB" id="A0A9W7L609"/>
<dbReference type="GO" id="GO:0004364">
    <property type="term" value="F:glutathione transferase activity"/>
    <property type="evidence" value="ECO:0007669"/>
    <property type="project" value="TreeGrafter"/>
</dbReference>